<name>A0A815ULD0_9BILA</name>
<evidence type="ECO:0000256" key="1">
    <source>
        <dbReference type="SAM" id="MobiDB-lite"/>
    </source>
</evidence>
<feature type="compositionally biased region" description="Pro residues" evidence="1">
    <location>
        <begin position="334"/>
        <end position="364"/>
    </location>
</feature>
<comment type="caution">
    <text evidence="2">The sequence shown here is derived from an EMBL/GenBank/DDBJ whole genome shotgun (WGS) entry which is preliminary data.</text>
</comment>
<feature type="region of interest" description="Disordered" evidence="1">
    <location>
        <begin position="247"/>
        <end position="383"/>
    </location>
</feature>
<evidence type="ECO:0000313" key="4">
    <source>
        <dbReference type="Proteomes" id="UP000663855"/>
    </source>
</evidence>
<dbReference type="Proteomes" id="UP000681967">
    <property type="component" value="Unassembled WGS sequence"/>
</dbReference>
<proteinExistence type="predicted"/>
<organism evidence="2 4">
    <name type="scientific">Rotaria magnacalcarata</name>
    <dbReference type="NCBI Taxonomy" id="392030"/>
    <lineage>
        <taxon>Eukaryota</taxon>
        <taxon>Metazoa</taxon>
        <taxon>Spiralia</taxon>
        <taxon>Gnathifera</taxon>
        <taxon>Rotifera</taxon>
        <taxon>Eurotatoria</taxon>
        <taxon>Bdelloidea</taxon>
        <taxon>Philodinida</taxon>
        <taxon>Philodinidae</taxon>
        <taxon>Rotaria</taxon>
    </lineage>
</organism>
<dbReference type="AlphaFoldDB" id="A0A815ULD0"/>
<dbReference type="EMBL" id="CAJOBH010039194">
    <property type="protein sequence ID" value="CAF4319148.1"/>
    <property type="molecule type" value="Genomic_DNA"/>
</dbReference>
<feature type="region of interest" description="Disordered" evidence="1">
    <location>
        <begin position="1"/>
        <end position="27"/>
    </location>
</feature>
<gene>
    <name evidence="3" type="ORF">BYL167_LOCUS28211</name>
    <name evidence="2" type="ORF">CJN711_LOCUS28286</name>
</gene>
<dbReference type="Proteomes" id="UP000663855">
    <property type="component" value="Unassembled WGS sequence"/>
</dbReference>
<protein>
    <submittedName>
        <fullName evidence="2">Uncharacterized protein</fullName>
    </submittedName>
</protein>
<dbReference type="EMBL" id="CAJNOV010013378">
    <property type="protein sequence ID" value="CAF1519189.1"/>
    <property type="molecule type" value="Genomic_DNA"/>
</dbReference>
<feature type="compositionally biased region" description="Acidic residues" evidence="1">
    <location>
        <begin position="277"/>
        <end position="287"/>
    </location>
</feature>
<accession>A0A815ULD0</accession>
<feature type="compositionally biased region" description="Basic and acidic residues" evidence="1">
    <location>
        <begin position="79"/>
        <end position="89"/>
    </location>
</feature>
<evidence type="ECO:0000313" key="3">
    <source>
        <dbReference type="EMBL" id="CAF4319148.1"/>
    </source>
</evidence>
<feature type="region of interest" description="Disordered" evidence="1">
    <location>
        <begin position="73"/>
        <end position="124"/>
    </location>
</feature>
<evidence type="ECO:0000313" key="2">
    <source>
        <dbReference type="EMBL" id="CAF1519189.1"/>
    </source>
</evidence>
<reference evidence="2" key="1">
    <citation type="submission" date="2021-02" db="EMBL/GenBank/DDBJ databases">
        <authorList>
            <person name="Nowell W R."/>
        </authorList>
    </citation>
    <scope>NUCLEOTIDE SEQUENCE</scope>
</reference>
<sequence length="405" mass="46958">MEQSPPRCTFHTMMRVSSEEEEEEDDINAELLRPARPGRSAENIARQEQVRERMLRDPVVMASVQTTIRDMRAAAAAAHKKEEEEKEGVGADDEEKKEEGIVVLPPPPSSFSSPRVVKRRRQQRKKRHDLRYKLRERCNVVNYNETIEYHDEAEEYDQDKCEGRMQLGGELHQFYIRCIKQVDEVGKQCLVAWYHDPEVNWLTYQLYKHQIVNKVRSNTKPPTWAIDWMDEWLPIEEVKRCDSNLLRQFNPSEPKSPQRFPMPPSPDAQTEMPTIMLDEEEEEDEESSSSSSSSSSEEVEEELGRHIFNNRTPPPRPTLSSTFPPCSTQLSPTFPRPIQPPPPPPTTLPPPPRTTRPLTPPPALLTPEQKQEQIRKRKASWHKPRLQTVLLRTVVVAGEQKRRGR</sequence>